<dbReference type="InterPro" id="IPR011010">
    <property type="entry name" value="DNA_brk_join_enz"/>
</dbReference>
<keyword evidence="4" id="KW-0233">DNA recombination</keyword>
<keyword evidence="2" id="KW-0229">DNA integration</keyword>
<dbReference type="PANTHER" id="PTHR30629">
    <property type="entry name" value="PROPHAGE INTEGRASE"/>
    <property type="match status" value="1"/>
</dbReference>
<dbReference type="Gene3D" id="1.10.443.10">
    <property type="entry name" value="Intergrase catalytic core"/>
    <property type="match status" value="1"/>
</dbReference>
<gene>
    <name evidence="6" type="ORF">SAMEA104719789_00449</name>
</gene>
<evidence type="ECO:0000313" key="7">
    <source>
        <dbReference type="Proteomes" id="UP000262142"/>
    </source>
</evidence>
<dbReference type="RefSeq" id="WP_119058934.1">
    <property type="nucleotide sequence ID" value="NZ_UNSC01000001.1"/>
</dbReference>
<proteinExistence type="inferred from homology"/>
<accession>A0A383TWS7</accession>
<dbReference type="Gene3D" id="1.10.150.130">
    <property type="match status" value="1"/>
</dbReference>
<dbReference type="AlphaFoldDB" id="A0A383TWS7"/>
<sequence length="403" mass="47762">MADKILLPNGCSMSKPSVNPKNWETGGRELLKKNWQIQFYFYDPEFEESHPYGKLIAVRGMNDFKTLKDRRTITRGLIEQEINACLDGYNHFTKSFIGEDEFDYEIEPNTGFIKALWKALTLLNCCKGTKSGVKTTIRHIEKSAKQLRLHERPISEIQRRNVKACLDLVEKKSKSESNYRYNRNRAHLHMLFKILVEYETIDTNVIRDISKRVQIKKQREIITIEDFRKVQDYLLKENYNFYRYAMIFFLAGVRSTELLSVQKKHVDFENREYKVLIKKGKQYVWETKAIILPAVKYWDDILKDCQNDEHYLFSDNFEPGHKKSYVKKPSCWWKENIKDRLGITADFYTLKHLFLDLVDAQNNSDFDQAKSIANHRSSSMTDIYRTGRKKRELEMLKQINISV</sequence>
<dbReference type="Pfam" id="PF00589">
    <property type="entry name" value="Phage_integrase"/>
    <property type="match status" value="1"/>
</dbReference>
<dbReference type="Proteomes" id="UP000262142">
    <property type="component" value="Unassembled WGS sequence"/>
</dbReference>
<dbReference type="PANTHER" id="PTHR30629:SF2">
    <property type="entry name" value="PROPHAGE INTEGRASE INTS-RELATED"/>
    <property type="match status" value="1"/>
</dbReference>
<dbReference type="GO" id="GO:0006310">
    <property type="term" value="P:DNA recombination"/>
    <property type="evidence" value="ECO:0007669"/>
    <property type="project" value="UniProtKB-KW"/>
</dbReference>
<dbReference type="GO" id="GO:0003677">
    <property type="term" value="F:DNA binding"/>
    <property type="evidence" value="ECO:0007669"/>
    <property type="project" value="UniProtKB-KW"/>
</dbReference>
<evidence type="ECO:0000256" key="2">
    <source>
        <dbReference type="ARBA" id="ARBA00022908"/>
    </source>
</evidence>
<protein>
    <submittedName>
        <fullName evidence="6">Site-specific tyrosine recombinase XerC</fullName>
    </submittedName>
</protein>
<dbReference type="InterPro" id="IPR010998">
    <property type="entry name" value="Integrase_recombinase_N"/>
</dbReference>
<reference evidence="6 7" key="1">
    <citation type="submission" date="2018-09" db="EMBL/GenBank/DDBJ databases">
        <authorList>
            <consortium name="Pathogen Informatics"/>
        </authorList>
    </citation>
    <scope>NUCLEOTIDE SEQUENCE [LARGE SCALE GENOMIC DNA]</scope>
    <source>
        <strain evidence="6 7">OH-22767</strain>
    </source>
</reference>
<evidence type="ECO:0000256" key="1">
    <source>
        <dbReference type="ARBA" id="ARBA00008857"/>
    </source>
</evidence>
<dbReference type="GO" id="GO:0015074">
    <property type="term" value="P:DNA integration"/>
    <property type="evidence" value="ECO:0007669"/>
    <property type="project" value="UniProtKB-KW"/>
</dbReference>
<dbReference type="OrthoDB" id="662986at2"/>
<name>A0A383TWS7_9FLAO</name>
<dbReference type="SUPFAM" id="SSF56349">
    <property type="entry name" value="DNA breaking-rejoining enzymes"/>
    <property type="match status" value="1"/>
</dbReference>
<dbReference type="InterPro" id="IPR013762">
    <property type="entry name" value="Integrase-like_cat_sf"/>
</dbReference>
<evidence type="ECO:0000259" key="5">
    <source>
        <dbReference type="Pfam" id="PF00589"/>
    </source>
</evidence>
<dbReference type="InterPro" id="IPR002104">
    <property type="entry name" value="Integrase_catalytic"/>
</dbReference>
<feature type="domain" description="Tyr recombinase" evidence="5">
    <location>
        <begin position="243"/>
        <end position="388"/>
    </location>
</feature>
<organism evidence="6 7">
    <name type="scientific">Candidatus Ornithobacterium hominis</name>
    <dbReference type="NCBI Taxonomy" id="2497989"/>
    <lineage>
        <taxon>Bacteria</taxon>
        <taxon>Pseudomonadati</taxon>
        <taxon>Bacteroidota</taxon>
        <taxon>Flavobacteriia</taxon>
        <taxon>Flavobacteriales</taxon>
        <taxon>Weeksellaceae</taxon>
        <taxon>Ornithobacterium</taxon>
    </lineage>
</organism>
<evidence type="ECO:0000256" key="3">
    <source>
        <dbReference type="ARBA" id="ARBA00023125"/>
    </source>
</evidence>
<comment type="similarity">
    <text evidence="1">Belongs to the 'phage' integrase family.</text>
</comment>
<dbReference type="InterPro" id="IPR050808">
    <property type="entry name" value="Phage_Integrase"/>
</dbReference>
<evidence type="ECO:0000313" key="6">
    <source>
        <dbReference type="EMBL" id="SZD71351.1"/>
    </source>
</evidence>
<keyword evidence="7" id="KW-1185">Reference proteome</keyword>
<dbReference type="CDD" id="cd00397">
    <property type="entry name" value="DNA_BRE_C"/>
    <property type="match status" value="1"/>
</dbReference>
<keyword evidence="3" id="KW-0238">DNA-binding</keyword>
<dbReference type="EMBL" id="UNSC01000001">
    <property type="protein sequence ID" value="SZD71351.1"/>
    <property type="molecule type" value="Genomic_DNA"/>
</dbReference>
<evidence type="ECO:0000256" key="4">
    <source>
        <dbReference type="ARBA" id="ARBA00023172"/>
    </source>
</evidence>